<comment type="caution">
    <text evidence="1">The sequence shown here is derived from an EMBL/GenBank/DDBJ whole genome shotgun (WGS) entry which is preliminary data.</text>
</comment>
<proteinExistence type="predicted"/>
<gene>
    <name evidence="1" type="ORF">CBM2587_B10145</name>
</gene>
<protein>
    <recommendedName>
        <fullName evidence="2">Orc1-like AAA ATPase domain-containing protein</fullName>
    </recommendedName>
</protein>
<dbReference type="Proteomes" id="UP000256780">
    <property type="component" value="Chromosome CBM2587_b"/>
</dbReference>
<dbReference type="EMBL" id="OFSQ01000029">
    <property type="protein sequence ID" value="SOY57774.1"/>
    <property type="molecule type" value="Genomic_DNA"/>
</dbReference>
<accession>A0A375BXS8</accession>
<reference evidence="1" key="1">
    <citation type="submission" date="2018-01" db="EMBL/GenBank/DDBJ databases">
        <authorList>
            <person name="Clerissi C."/>
        </authorList>
    </citation>
    <scope>NUCLEOTIDE SEQUENCE</scope>
    <source>
        <strain evidence="1">Cupriavidus sp. LMG 19464</strain>
    </source>
</reference>
<evidence type="ECO:0008006" key="2">
    <source>
        <dbReference type="Google" id="ProtNLM"/>
    </source>
</evidence>
<sequence>MQDRPGARAKTPAPVVARPRLLQLAAEDDHPTHFFDVLLTALKKVDPVLVKDAAVLASRSGQEGMVEALVISLVRALAAHPREMVIILDDAHHLWRAGVLKGLQLLLEYAPQNLQCALATRSVPGGGTVGWVQDAWTTPGDGP</sequence>
<dbReference type="AlphaFoldDB" id="A0A375BXS8"/>
<evidence type="ECO:0000313" key="1">
    <source>
        <dbReference type="EMBL" id="SOY57774.1"/>
    </source>
</evidence>
<name>A0A375BXS8_9BURK</name>
<organism evidence="1">
    <name type="scientific">Cupriavidus taiwanensis</name>
    <dbReference type="NCBI Taxonomy" id="164546"/>
    <lineage>
        <taxon>Bacteria</taxon>
        <taxon>Pseudomonadati</taxon>
        <taxon>Pseudomonadota</taxon>
        <taxon>Betaproteobacteria</taxon>
        <taxon>Burkholderiales</taxon>
        <taxon>Burkholderiaceae</taxon>
        <taxon>Cupriavidus</taxon>
    </lineage>
</organism>